<evidence type="ECO:0000256" key="2">
    <source>
        <dbReference type="ARBA" id="ARBA00022692"/>
    </source>
</evidence>
<keyword evidence="3 6" id="KW-1133">Transmembrane helix</keyword>
<protein>
    <submittedName>
        <fullName evidence="8">RDD family protein</fullName>
    </submittedName>
</protein>
<dbReference type="AlphaFoldDB" id="A0A5B2W0L6"/>
<name>A0A5B2W0L6_9HYPH</name>
<keyword evidence="4 6" id="KW-0472">Membrane</keyword>
<sequence>MQDPHAYRGQPYPQQAYAPPPDLADLTEGVLGRRFVAYALDLMIVFGLTMLLGLLVLVLGVITFGLAWVLFAILVPGTAILYSALTVGGPNQGTLGMRFAGIRVVEASRGGQVDMLTAGVHALLFYVAAGTFILLVVDLLMGVARRDARLGHDVLAGIVAIRR</sequence>
<reference evidence="8 9" key="1">
    <citation type="submission" date="2019-09" db="EMBL/GenBank/DDBJ databases">
        <title>Salinarimonas rosea gen. nov., sp. nov., a new member of the a-2 subgroup of the Proteobacteria.</title>
        <authorList>
            <person name="Liu J."/>
        </authorList>
    </citation>
    <scope>NUCLEOTIDE SEQUENCE [LARGE SCALE GENOMIC DNA]</scope>
    <source>
        <strain evidence="8 9">BN140002</strain>
    </source>
</reference>
<evidence type="ECO:0000256" key="4">
    <source>
        <dbReference type="ARBA" id="ARBA00023136"/>
    </source>
</evidence>
<dbReference type="Proteomes" id="UP000323142">
    <property type="component" value="Unassembled WGS sequence"/>
</dbReference>
<dbReference type="GO" id="GO:0016020">
    <property type="term" value="C:membrane"/>
    <property type="evidence" value="ECO:0007669"/>
    <property type="project" value="UniProtKB-SubCell"/>
</dbReference>
<feature type="domain" description="RDD" evidence="7">
    <location>
        <begin position="31"/>
        <end position="157"/>
    </location>
</feature>
<dbReference type="InterPro" id="IPR010432">
    <property type="entry name" value="RDD"/>
</dbReference>
<gene>
    <name evidence="8" type="ORF">F0L46_01270</name>
</gene>
<comment type="subcellular location">
    <subcellularLocation>
        <location evidence="1">Membrane</location>
        <topology evidence="1">Multi-pass membrane protein</topology>
    </subcellularLocation>
</comment>
<evidence type="ECO:0000256" key="1">
    <source>
        <dbReference type="ARBA" id="ARBA00004141"/>
    </source>
</evidence>
<evidence type="ECO:0000256" key="6">
    <source>
        <dbReference type="SAM" id="Phobius"/>
    </source>
</evidence>
<evidence type="ECO:0000313" key="9">
    <source>
        <dbReference type="Proteomes" id="UP000323142"/>
    </source>
</evidence>
<dbReference type="Pfam" id="PF06271">
    <property type="entry name" value="RDD"/>
    <property type="match status" value="1"/>
</dbReference>
<reference evidence="8 9" key="2">
    <citation type="submission" date="2019-09" db="EMBL/GenBank/DDBJ databases">
        <authorList>
            <person name="Jin C."/>
        </authorList>
    </citation>
    <scope>NUCLEOTIDE SEQUENCE [LARGE SCALE GENOMIC DNA]</scope>
    <source>
        <strain evidence="8 9">BN140002</strain>
    </source>
</reference>
<dbReference type="OrthoDB" id="7270324at2"/>
<accession>A0A5B2W0L6</accession>
<evidence type="ECO:0000256" key="5">
    <source>
        <dbReference type="SAM" id="MobiDB-lite"/>
    </source>
</evidence>
<organism evidence="8 9">
    <name type="scientific">Salinarimonas soli</name>
    <dbReference type="NCBI Taxonomy" id="1638099"/>
    <lineage>
        <taxon>Bacteria</taxon>
        <taxon>Pseudomonadati</taxon>
        <taxon>Pseudomonadota</taxon>
        <taxon>Alphaproteobacteria</taxon>
        <taxon>Hyphomicrobiales</taxon>
        <taxon>Salinarimonadaceae</taxon>
        <taxon>Salinarimonas</taxon>
    </lineage>
</organism>
<feature type="transmembrane region" description="Helical" evidence="6">
    <location>
        <begin position="66"/>
        <end position="85"/>
    </location>
</feature>
<evidence type="ECO:0000256" key="3">
    <source>
        <dbReference type="ARBA" id="ARBA00022989"/>
    </source>
</evidence>
<dbReference type="EMBL" id="VUOA01000004">
    <property type="protein sequence ID" value="KAA2244162.1"/>
    <property type="molecule type" value="Genomic_DNA"/>
</dbReference>
<proteinExistence type="predicted"/>
<evidence type="ECO:0000313" key="8">
    <source>
        <dbReference type="EMBL" id="KAA2244162.1"/>
    </source>
</evidence>
<dbReference type="RefSeq" id="WP_149815221.1">
    <property type="nucleotide sequence ID" value="NZ_VUOA01000004.1"/>
</dbReference>
<evidence type="ECO:0000259" key="7">
    <source>
        <dbReference type="Pfam" id="PF06271"/>
    </source>
</evidence>
<comment type="caution">
    <text evidence="8">The sequence shown here is derived from an EMBL/GenBank/DDBJ whole genome shotgun (WGS) entry which is preliminary data.</text>
</comment>
<feature type="region of interest" description="Disordered" evidence="5">
    <location>
        <begin position="1"/>
        <end position="20"/>
    </location>
</feature>
<feature type="transmembrane region" description="Helical" evidence="6">
    <location>
        <begin position="123"/>
        <end position="143"/>
    </location>
</feature>
<keyword evidence="2 6" id="KW-0812">Transmembrane</keyword>
<feature type="transmembrane region" description="Helical" evidence="6">
    <location>
        <begin position="35"/>
        <end position="59"/>
    </location>
</feature>
<keyword evidence="9" id="KW-1185">Reference proteome</keyword>